<dbReference type="AlphaFoldDB" id="A0A5N6UZ56"/>
<sequence length="411" mass="45762">MSTWCGVLARGPIMILRPLFRCVYQGHFTQENDTEVTSYDPMVTMASISAEKLQKLLEGPAGIPPPGVEPNLVNPPNQRISGQAAILVCGIAASIALFMRIYTRIFVIRKTSMSDYSIVVAWGIYVSLCVICWLGNDAGPAVDMWNLRLKDFRRMQYWFHTGSIIYGLSIFFIKASILLQIVDIFVPTRRNDLMFWICHALIWINFVFYLISSFLEIFACRPLDKAWDPLITHGSCMDMFLLNCIASSVNAASDLIILVLPQLRIWRLQMPLPKKLAVSAVFLFGIIACISSIVRLAFAVRLMQNKDNISYYSWLAGFWPQPEIASGIVVACLPVLPKLLNSLKQSNPIALVNKSLQGLISSFSFGSRRATGTSSTLASETASTTCQVVQTKDCHSDDYPLISLADGRNPV</sequence>
<evidence type="ECO:0000256" key="5">
    <source>
        <dbReference type="ARBA" id="ARBA00038359"/>
    </source>
</evidence>
<keyword evidence="3 6" id="KW-1133">Transmembrane helix</keyword>
<dbReference type="EMBL" id="ML738612">
    <property type="protein sequence ID" value="KAE8163988.1"/>
    <property type="molecule type" value="Genomic_DNA"/>
</dbReference>
<evidence type="ECO:0000256" key="3">
    <source>
        <dbReference type="ARBA" id="ARBA00022989"/>
    </source>
</evidence>
<dbReference type="GO" id="GO:0016020">
    <property type="term" value="C:membrane"/>
    <property type="evidence" value="ECO:0007669"/>
    <property type="project" value="UniProtKB-SubCell"/>
</dbReference>
<feature type="transmembrane region" description="Helical" evidence="6">
    <location>
        <begin position="239"/>
        <end position="260"/>
    </location>
</feature>
<reference evidence="8 9" key="1">
    <citation type="submission" date="2019-04" db="EMBL/GenBank/DDBJ databases">
        <title>Friends and foes A comparative genomics study of 23 Aspergillus species from section Flavi.</title>
        <authorList>
            <consortium name="DOE Joint Genome Institute"/>
            <person name="Kjaerbolling I."/>
            <person name="Vesth T."/>
            <person name="Frisvad J.C."/>
            <person name="Nybo J.L."/>
            <person name="Theobald S."/>
            <person name="Kildgaard S."/>
            <person name="Isbrandt T."/>
            <person name="Kuo A."/>
            <person name="Sato A."/>
            <person name="Lyhne E.K."/>
            <person name="Kogle M.E."/>
            <person name="Wiebenga A."/>
            <person name="Kun R.S."/>
            <person name="Lubbers R.J."/>
            <person name="Makela M.R."/>
            <person name="Barry K."/>
            <person name="Chovatia M."/>
            <person name="Clum A."/>
            <person name="Daum C."/>
            <person name="Haridas S."/>
            <person name="He G."/>
            <person name="LaButti K."/>
            <person name="Lipzen A."/>
            <person name="Mondo S."/>
            <person name="Riley R."/>
            <person name="Salamov A."/>
            <person name="Simmons B.A."/>
            <person name="Magnuson J.K."/>
            <person name="Henrissat B."/>
            <person name="Mortensen U.H."/>
            <person name="Larsen T.O."/>
            <person name="Devries R.P."/>
            <person name="Grigoriev I.V."/>
            <person name="Machida M."/>
            <person name="Baker S.E."/>
            <person name="Andersen M.R."/>
        </authorList>
    </citation>
    <scope>NUCLEOTIDE SEQUENCE [LARGE SCALE GENOMIC DNA]</scope>
    <source>
        <strain evidence="8 9">CBS 117626</strain>
    </source>
</reference>
<dbReference type="InterPro" id="IPR049326">
    <property type="entry name" value="Rhodopsin_dom_fungi"/>
</dbReference>
<evidence type="ECO:0000256" key="4">
    <source>
        <dbReference type="ARBA" id="ARBA00023136"/>
    </source>
</evidence>
<evidence type="ECO:0000313" key="9">
    <source>
        <dbReference type="Proteomes" id="UP000326950"/>
    </source>
</evidence>
<comment type="subcellular location">
    <subcellularLocation>
        <location evidence="1">Membrane</location>
        <topology evidence="1">Multi-pass membrane protein</topology>
    </subcellularLocation>
</comment>
<feature type="transmembrane region" description="Helical" evidence="6">
    <location>
        <begin position="80"/>
        <end position="102"/>
    </location>
</feature>
<dbReference type="PANTHER" id="PTHR33048">
    <property type="entry name" value="PTH11-LIKE INTEGRAL MEMBRANE PROTEIN (AFU_ORTHOLOGUE AFUA_5G11245)"/>
    <property type="match status" value="1"/>
</dbReference>
<organism evidence="8 9">
    <name type="scientific">Aspergillus tamarii</name>
    <dbReference type="NCBI Taxonomy" id="41984"/>
    <lineage>
        <taxon>Eukaryota</taxon>
        <taxon>Fungi</taxon>
        <taxon>Dikarya</taxon>
        <taxon>Ascomycota</taxon>
        <taxon>Pezizomycotina</taxon>
        <taxon>Eurotiomycetes</taxon>
        <taxon>Eurotiomycetidae</taxon>
        <taxon>Eurotiales</taxon>
        <taxon>Aspergillaceae</taxon>
        <taxon>Aspergillus</taxon>
        <taxon>Aspergillus subgen. Circumdati</taxon>
    </lineage>
</organism>
<evidence type="ECO:0000259" key="7">
    <source>
        <dbReference type="Pfam" id="PF20684"/>
    </source>
</evidence>
<keyword evidence="2 6" id="KW-0812">Transmembrane</keyword>
<dbReference type="PANTHER" id="PTHR33048:SF47">
    <property type="entry name" value="INTEGRAL MEMBRANE PROTEIN-RELATED"/>
    <property type="match status" value="1"/>
</dbReference>
<feature type="transmembrane region" description="Helical" evidence="6">
    <location>
        <begin position="193"/>
        <end position="219"/>
    </location>
</feature>
<comment type="similarity">
    <text evidence="5">Belongs to the SAT4 family.</text>
</comment>
<evidence type="ECO:0000256" key="6">
    <source>
        <dbReference type="SAM" id="Phobius"/>
    </source>
</evidence>
<evidence type="ECO:0000256" key="2">
    <source>
        <dbReference type="ARBA" id="ARBA00022692"/>
    </source>
</evidence>
<feature type="transmembrane region" description="Helical" evidence="6">
    <location>
        <begin position="114"/>
        <end position="136"/>
    </location>
</feature>
<keyword evidence="4 6" id="KW-0472">Membrane</keyword>
<dbReference type="Proteomes" id="UP000326950">
    <property type="component" value="Unassembled WGS sequence"/>
</dbReference>
<evidence type="ECO:0000313" key="8">
    <source>
        <dbReference type="EMBL" id="KAE8163988.1"/>
    </source>
</evidence>
<feature type="domain" description="Rhodopsin" evidence="7">
    <location>
        <begin position="99"/>
        <end position="341"/>
    </location>
</feature>
<name>A0A5N6UZ56_ASPTM</name>
<accession>A0A5N6UZ56</accession>
<dbReference type="Pfam" id="PF20684">
    <property type="entry name" value="Fung_rhodopsin"/>
    <property type="match status" value="1"/>
</dbReference>
<evidence type="ECO:0000256" key="1">
    <source>
        <dbReference type="ARBA" id="ARBA00004141"/>
    </source>
</evidence>
<gene>
    <name evidence="8" type="ORF">BDV40DRAFT_261537</name>
</gene>
<dbReference type="InterPro" id="IPR052337">
    <property type="entry name" value="SAT4-like"/>
</dbReference>
<keyword evidence="9" id="KW-1185">Reference proteome</keyword>
<feature type="transmembrane region" description="Helical" evidence="6">
    <location>
        <begin position="276"/>
        <end position="298"/>
    </location>
</feature>
<protein>
    <recommendedName>
        <fullName evidence="7">Rhodopsin domain-containing protein</fullName>
    </recommendedName>
</protein>
<feature type="transmembrane region" description="Helical" evidence="6">
    <location>
        <begin position="156"/>
        <end position="181"/>
    </location>
</feature>
<dbReference type="OrthoDB" id="4682787at2759"/>
<proteinExistence type="inferred from homology"/>